<dbReference type="Proteomes" id="UP000295506">
    <property type="component" value="Unassembled WGS sequence"/>
</dbReference>
<evidence type="ECO:0000313" key="4">
    <source>
        <dbReference type="Proteomes" id="UP000055611"/>
    </source>
</evidence>
<evidence type="ECO:0008006" key="6">
    <source>
        <dbReference type="Google" id="ProtNLM"/>
    </source>
</evidence>
<feature type="transmembrane region" description="Helical" evidence="1">
    <location>
        <begin position="38"/>
        <end position="56"/>
    </location>
</feature>
<evidence type="ECO:0000256" key="1">
    <source>
        <dbReference type="SAM" id="Phobius"/>
    </source>
</evidence>
<evidence type="ECO:0000313" key="2">
    <source>
        <dbReference type="EMBL" id="AMK10545.1"/>
    </source>
</evidence>
<protein>
    <recommendedName>
        <fullName evidence="6">Acyltransferase 3 domain-containing protein</fullName>
    </recommendedName>
</protein>
<keyword evidence="4" id="KW-1185">Reference proteome</keyword>
<accession>A0A126QM90</accession>
<feature type="transmembrane region" description="Helical" evidence="1">
    <location>
        <begin position="123"/>
        <end position="144"/>
    </location>
</feature>
<reference evidence="2 4" key="1">
    <citation type="journal article" date="2016" name="Front. Microbiol.">
        <title>Genome Sequence of the Piezophilic, Mesophilic Sulfate-Reducing Bacterium Desulfovibrio indicus J2T.</title>
        <authorList>
            <person name="Cao J."/>
            <person name="Maignien L."/>
            <person name="Shao Z."/>
            <person name="Alain K."/>
            <person name="Jebbar M."/>
        </authorList>
    </citation>
    <scope>NUCLEOTIDE SEQUENCE [LARGE SCALE GENOMIC DNA]</scope>
    <source>
        <strain evidence="2 4">J2</strain>
    </source>
</reference>
<evidence type="ECO:0000313" key="5">
    <source>
        <dbReference type="Proteomes" id="UP000295506"/>
    </source>
</evidence>
<sequence>MSGNPWFLRAEGAWSRDWREVGAAFLDAWKFIRSHPGVCWTAVGAWLVLRLPALSLLPRELLLGPQYRTLLEILSWAYLLAVLLAKAGVCLFLFSRYSEAAREGGPVLADGWRRFGRMLPPVLSLYALYYVSAAGYYSLIWMDGPSARRGTWLWLTLASQLEGLAVRLPAIWAVCRFGGVLTAAAAGDAPSPVRSWRLTSGHVRPLLYGCLSWYVLRHAVPGVATFPLYNLLGERLLGFDWLHWLLKLYGAGVNVFFLAAAAAWYERFRSGSVSGAPSGTA</sequence>
<dbReference type="RefSeq" id="WP_066801185.1">
    <property type="nucleotide sequence ID" value="NZ_CP014206.1"/>
</dbReference>
<feature type="transmembrane region" description="Helical" evidence="1">
    <location>
        <begin position="164"/>
        <end position="186"/>
    </location>
</feature>
<dbReference type="AlphaFoldDB" id="A0A126QM90"/>
<keyword evidence="1" id="KW-0812">Transmembrane</keyword>
<gene>
    <name evidence="2" type="ORF">AWY79_05140</name>
    <name evidence="3" type="ORF">EDC59_10444</name>
</gene>
<name>A0A126QM90_9BACT</name>
<dbReference type="EMBL" id="SOBK01000004">
    <property type="protein sequence ID" value="TDT89051.1"/>
    <property type="molecule type" value="Genomic_DNA"/>
</dbReference>
<organism evidence="3 5">
    <name type="scientific">Pseudodesulfovibrio indicus</name>
    <dbReference type="NCBI Taxonomy" id="1716143"/>
    <lineage>
        <taxon>Bacteria</taxon>
        <taxon>Pseudomonadati</taxon>
        <taxon>Thermodesulfobacteriota</taxon>
        <taxon>Desulfovibrionia</taxon>
        <taxon>Desulfovibrionales</taxon>
        <taxon>Desulfovibrionaceae</taxon>
    </lineage>
</organism>
<feature type="transmembrane region" description="Helical" evidence="1">
    <location>
        <begin position="241"/>
        <end position="265"/>
    </location>
</feature>
<dbReference type="KEGG" id="dej:AWY79_05140"/>
<keyword evidence="1" id="KW-0472">Membrane</keyword>
<proteinExistence type="predicted"/>
<dbReference type="Proteomes" id="UP000055611">
    <property type="component" value="Chromosome"/>
</dbReference>
<evidence type="ECO:0000313" key="3">
    <source>
        <dbReference type="EMBL" id="TDT89051.1"/>
    </source>
</evidence>
<feature type="transmembrane region" description="Helical" evidence="1">
    <location>
        <begin position="206"/>
        <end position="229"/>
    </location>
</feature>
<reference evidence="3 5" key="2">
    <citation type="submission" date="2019-03" db="EMBL/GenBank/DDBJ databases">
        <title>Genomic Encyclopedia of Type Strains, Phase IV (KMG-IV): sequencing the most valuable type-strain genomes for metagenomic binning, comparative biology and taxonomic classification.</title>
        <authorList>
            <person name="Goeker M."/>
        </authorList>
    </citation>
    <scope>NUCLEOTIDE SEQUENCE [LARGE SCALE GENOMIC DNA]</scope>
    <source>
        <strain evidence="3 5">DSM 101483</strain>
    </source>
</reference>
<keyword evidence="1" id="KW-1133">Transmembrane helix</keyword>
<feature type="transmembrane region" description="Helical" evidence="1">
    <location>
        <begin position="76"/>
        <end position="94"/>
    </location>
</feature>
<dbReference type="EMBL" id="CP014206">
    <property type="protein sequence ID" value="AMK10545.1"/>
    <property type="molecule type" value="Genomic_DNA"/>
</dbReference>